<gene>
    <name evidence="1" type="ORF">GCM10007298_34320</name>
</gene>
<proteinExistence type="predicted"/>
<organism evidence="1 2">
    <name type="scientific">Williamsia phyllosphaerae</name>
    <dbReference type="NCBI Taxonomy" id="885042"/>
    <lineage>
        <taxon>Bacteria</taxon>
        <taxon>Bacillati</taxon>
        <taxon>Actinomycetota</taxon>
        <taxon>Actinomycetes</taxon>
        <taxon>Mycobacteriales</taxon>
        <taxon>Nocardiaceae</taxon>
        <taxon>Williamsia</taxon>
    </lineage>
</organism>
<keyword evidence="2" id="KW-1185">Reference proteome</keyword>
<protein>
    <submittedName>
        <fullName evidence="1">Uncharacterized protein</fullName>
    </submittedName>
</protein>
<dbReference type="EMBL" id="BMCS01000002">
    <property type="protein sequence ID" value="GGF35642.1"/>
    <property type="molecule type" value="Genomic_DNA"/>
</dbReference>
<dbReference type="Proteomes" id="UP000632454">
    <property type="component" value="Unassembled WGS sequence"/>
</dbReference>
<accession>A0ABQ1V2J7</accession>
<evidence type="ECO:0000313" key="2">
    <source>
        <dbReference type="Proteomes" id="UP000632454"/>
    </source>
</evidence>
<sequence length="157" mass="17920">MGHTNNPSGIREWRAMAEWIATSLTDKPVGMIFEIGPAHFIYHAEHDQDVACVQAVILEDGVVMLRRSREMLLRLNVVDFRSRGLPIYRWLMNGHFEDCTDGYIFSRDQELLAGAVVAWFRDTCGIASPDDLGCEYSLPDTLMPDHEEEEIDDSEFI</sequence>
<reference evidence="2" key="1">
    <citation type="journal article" date="2019" name="Int. J. Syst. Evol. Microbiol.">
        <title>The Global Catalogue of Microorganisms (GCM) 10K type strain sequencing project: providing services to taxonomists for standard genome sequencing and annotation.</title>
        <authorList>
            <consortium name="The Broad Institute Genomics Platform"/>
            <consortium name="The Broad Institute Genome Sequencing Center for Infectious Disease"/>
            <person name="Wu L."/>
            <person name="Ma J."/>
        </authorList>
    </citation>
    <scope>NUCLEOTIDE SEQUENCE [LARGE SCALE GENOMIC DNA]</scope>
    <source>
        <strain evidence="2">CCM 7855</strain>
    </source>
</reference>
<name>A0ABQ1V2J7_9NOCA</name>
<evidence type="ECO:0000313" key="1">
    <source>
        <dbReference type="EMBL" id="GGF35642.1"/>
    </source>
</evidence>
<comment type="caution">
    <text evidence="1">The sequence shown here is derived from an EMBL/GenBank/DDBJ whole genome shotgun (WGS) entry which is preliminary data.</text>
</comment>
<dbReference type="RefSeq" id="WP_188491126.1">
    <property type="nucleotide sequence ID" value="NZ_BMCS01000002.1"/>
</dbReference>